<dbReference type="Pfam" id="PF03323">
    <property type="entry name" value="GerA"/>
    <property type="match status" value="1"/>
</dbReference>
<evidence type="ECO:0000256" key="4">
    <source>
        <dbReference type="SAM" id="Phobius"/>
    </source>
</evidence>
<feature type="transmembrane region" description="Helical" evidence="4">
    <location>
        <begin position="437"/>
        <end position="461"/>
    </location>
</feature>
<feature type="region of interest" description="Disordered" evidence="3">
    <location>
        <begin position="538"/>
        <end position="560"/>
    </location>
</feature>
<gene>
    <name evidence="5" type="primary">gerAA</name>
    <name evidence="5" type="ORF">HM1_0476</name>
</gene>
<dbReference type="InterPro" id="IPR050768">
    <property type="entry name" value="UPF0353/GerABKA_families"/>
</dbReference>
<evidence type="ECO:0000313" key="6">
    <source>
        <dbReference type="Proteomes" id="UP000008550"/>
    </source>
</evidence>
<dbReference type="EMBL" id="CP000930">
    <property type="protein sequence ID" value="ABZ83090.1"/>
    <property type="molecule type" value="Genomic_DNA"/>
</dbReference>
<evidence type="ECO:0000313" key="5">
    <source>
        <dbReference type="EMBL" id="ABZ83090.1"/>
    </source>
</evidence>
<protein>
    <submittedName>
        <fullName evidence="5">Spore germination protein ka/spore germination protein aa</fullName>
    </submittedName>
</protein>
<name>B0TFJ1_HELMI</name>
<evidence type="ECO:0000256" key="2">
    <source>
        <dbReference type="ARBA" id="ARBA00023136"/>
    </source>
</evidence>
<dbReference type="STRING" id="498761.HM1_0476"/>
<accession>B0TFJ1</accession>
<keyword evidence="4" id="KW-0812">Transmembrane</keyword>
<dbReference type="HOGENOM" id="CLU_021639_4_1_9"/>
<dbReference type="PIRSF" id="PIRSF005690">
    <property type="entry name" value="GerBA"/>
    <property type="match status" value="1"/>
</dbReference>
<dbReference type="eggNOG" id="COG0697">
    <property type="taxonomic scope" value="Bacteria"/>
</dbReference>
<sequence>MESWVRWSKVQQKKRQPLRSERVLTDIEKNIQKLRADFERSDDLRIRRLHVDMDGQSIPVALAFLVSVTDMHRLDRIILSLQRDRLSADIMPTAPLDRRKRFAEELLAGGSVFAITHWNKAMKELLFGAALLFVEGAAVTYALRIPKKSGRSPEEPQAEQVVRGPHYGFVEDLYENIALVRRRINSRSLKVEVAEVGRLSLTKIALLYIEGVIDQRVLAEVKERLAHIDIDEVASSNTIEEWIEDHPISILPQIAHTERPDVAASALANGRFAILVDGSPSILIAPTTFIEFFHSPEDQYERYYFSSFTRILRYIGAFFSLTLPSIYVALTTFHPEMLPSLLLFSIASSRAGIPFPALMEALIMESIFELLREAGLRLPRSVGQAVSIVGALVIGEGAVRAGLVSQAMVIVVAITGITSFAIPAFNQAQAFRMIRFLLLLLGGTFGVLGLLCGLSILLLHLCAIRSFGVPYLSPLSPLEPLALRSKLLRFPFWTMTKREDYLAPSHNIRRIGKSAGRRRMAWMAPEIDSLPADKRRPFRPLRQMVRSPKGSVEGRRDGDQ</sequence>
<dbReference type="GO" id="GO:0009847">
    <property type="term" value="P:spore germination"/>
    <property type="evidence" value="ECO:0007669"/>
    <property type="project" value="InterPro"/>
</dbReference>
<evidence type="ECO:0000256" key="3">
    <source>
        <dbReference type="SAM" id="MobiDB-lite"/>
    </source>
</evidence>
<dbReference type="KEGG" id="hmo:HM1_0476"/>
<comment type="similarity">
    <text evidence="1">Belongs to the GerABKA family.</text>
</comment>
<dbReference type="PANTHER" id="PTHR22550:SF5">
    <property type="entry name" value="LEUCINE ZIPPER PROTEIN 4"/>
    <property type="match status" value="1"/>
</dbReference>
<evidence type="ECO:0000256" key="1">
    <source>
        <dbReference type="ARBA" id="ARBA00005278"/>
    </source>
</evidence>
<feature type="transmembrane region" description="Helical" evidence="4">
    <location>
        <begin position="311"/>
        <end position="330"/>
    </location>
</feature>
<organism evidence="5 6">
    <name type="scientific">Heliobacterium modesticaldum (strain ATCC 51547 / Ice1)</name>
    <dbReference type="NCBI Taxonomy" id="498761"/>
    <lineage>
        <taxon>Bacteria</taxon>
        <taxon>Bacillati</taxon>
        <taxon>Bacillota</taxon>
        <taxon>Clostridia</taxon>
        <taxon>Eubacteriales</taxon>
        <taxon>Heliobacteriaceae</taxon>
        <taxon>Heliomicrobium</taxon>
    </lineage>
</organism>
<proteinExistence type="inferred from homology"/>
<dbReference type="GO" id="GO:0016020">
    <property type="term" value="C:membrane"/>
    <property type="evidence" value="ECO:0007669"/>
    <property type="project" value="InterPro"/>
</dbReference>
<keyword evidence="4" id="KW-1133">Transmembrane helix</keyword>
<keyword evidence="6" id="KW-1185">Reference proteome</keyword>
<dbReference type="Proteomes" id="UP000008550">
    <property type="component" value="Chromosome"/>
</dbReference>
<feature type="transmembrane region" description="Helical" evidence="4">
    <location>
        <begin position="407"/>
        <end position="425"/>
    </location>
</feature>
<reference evidence="5 6" key="1">
    <citation type="journal article" date="2008" name="J. Bacteriol.">
        <title>The genome of Heliobacterium modesticaldum, a phototrophic representative of the Firmicutes containing the simplest photosynthetic apparatus.</title>
        <authorList>
            <person name="Sattley W.M."/>
            <person name="Madigan M.T."/>
            <person name="Swingley W.D."/>
            <person name="Cheung P.C."/>
            <person name="Clocksin K.M."/>
            <person name="Conrad A.L."/>
            <person name="Dejesa L.C."/>
            <person name="Honchak B.M."/>
            <person name="Jung D.O."/>
            <person name="Karbach L.E."/>
            <person name="Kurdoglu A."/>
            <person name="Lahiri S."/>
            <person name="Mastrian S.D."/>
            <person name="Page L.E."/>
            <person name="Taylor H.L."/>
            <person name="Wang Z.T."/>
            <person name="Raymond J."/>
            <person name="Chen M."/>
            <person name="Blankenship R.E."/>
            <person name="Touchman J.W."/>
        </authorList>
    </citation>
    <scope>NUCLEOTIDE SEQUENCE [LARGE SCALE GENOMIC DNA]</scope>
    <source>
        <strain evidence="6">ATCC 51547 / Ice1</strain>
    </source>
</reference>
<dbReference type="PANTHER" id="PTHR22550">
    <property type="entry name" value="SPORE GERMINATION PROTEIN"/>
    <property type="match status" value="1"/>
</dbReference>
<dbReference type="AlphaFoldDB" id="B0TFJ1"/>
<keyword evidence="2 4" id="KW-0472">Membrane</keyword>
<dbReference type="InterPro" id="IPR004995">
    <property type="entry name" value="Spore_Ger"/>
</dbReference>
<dbReference type="RefSeq" id="WP_012281464.1">
    <property type="nucleotide sequence ID" value="NC_010337.2"/>
</dbReference>